<gene>
    <name evidence="1" type="ORF">PARMNEM_LOCUS1225</name>
</gene>
<dbReference type="AlphaFoldDB" id="A0AAV1K9Q9"/>
<sequence>MRVMLQNDQCGDIFSKQLIDIDDIPGEMRTYKSVDTTTNEDNIVNYPPEFLNSLDLPGLPPHNLQKTHVSCMAKYVACSRVGKPSALFVYAPGNQTKNIVYHKVLQ</sequence>
<evidence type="ECO:0000313" key="2">
    <source>
        <dbReference type="Proteomes" id="UP001314205"/>
    </source>
</evidence>
<evidence type="ECO:0008006" key="3">
    <source>
        <dbReference type="Google" id="ProtNLM"/>
    </source>
</evidence>
<accession>A0AAV1K9Q9</accession>
<dbReference type="Proteomes" id="UP001314205">
    <property type="component" value="Unassembled WGS sequence"/>
</dbReference>
<name>A0AAV1K9Q9_9NEOP</name>
<comment type="caution">
    <text evidence="1">The sequence shown here is derived from an EMBL/GenBank/DDBJ whole genome shotgun (WGS) entry which is preliminary data.</text>
</comment>
<protein>
    <recommendedName>
        <fullName evidence="3">ATP-dependent DNA helicase</fullName>
    </recommendedName>
</protein>
<proteinExistence type="predicted"/>
<evidence type="ECO:0000313" key="1">
    <source>
        <dbReference type="EMBL" id="CAK1579254.1"/>
    </source>
</evidence>
<keyword evidence="2" id="KW-1185">Reference proteome</keyword>
<reference evidence="1 2" key="1">
    <citation type="submission" date="2023-11" db="EMBL/GenBank/DDBJ databases">
        <authorList>
            <person name="Hedman E."/>
            <person name="Englund M."/>
            <person name="Stromberg M."/>
            <person name="Nyberg Akerstrom W."/>
            <person name="Nylinder S."/>
            <person name="Jareborg N."/>
            <person name="Kallberg Y."/>
            <person name="Kronander E."/>
        </authorList>
    </citation>
    <scope>NUCLEOTIDE SEQUENCE [LARGE SCALE GENOMIC DNA]</scope>
</reference>
<dbReference type="EMBL" id="CAVLGL010000002">
    <property type="protein sequence ID" value="CAK1579254.1"/>
    <property type="molecule type" value="Genomic_DNA"/>
</dbReference>
<organism evidence="1 2">
    <name type="scientific">Parnassius mnemosyne</name>
    <name type="common">clouded apollo</name>
    <dbReference type="NCBI Taxonomy" id="213953"/>
    <lineage>
        <taxon>Eukaryota</taxon>
        <taxon>Metazoa</taxon>
        <taxon>Ecdysozoa</taxon>
        <taxon>Arthropoda</taxon>
        <taxon>Hexapoda</taxon>
        <taxon>Insecta</taxon>
        <taxon>Pterygota</taxon>
        <taxon>Neoptera</taxon>
        <taxon>Endopterygota</taxon>
        <taxon>Lepidoptera</taxon>
        <taxon>Glossata</taxon>
        <taxon>Ditrysia</taxon>
        <taxon>Papilionoidea</taxon>
        <taxon>Papilionidae</taxon>
        <taxon>Parnassiinae</taxon>
        <taxon>Parnassini</taxon>
        <taxon>Parnassius</taxon>
        <taxon>Driopa</taxon>
    </lineage>
</organism>